<dbReference type="Pfam" id="PF00389">
    <property type="entry name" value="2-Hacid_dh"/>
    <property type="match status" value="1"/>
</dbReference>
<evidence type="ECO:0000313" key="8">
    <source>
        <dbReference type="Proteomes" id="UP001597389"/>
    </source>
</evidence>
<dbReference type="SUPFAM" id="SSF52283">
    <property type="entry name" value="Formate/glycerate dehydrogenase catalytic domain-like"/>
    <property type="match status" value="1"/>
</dbReference>
<gene>
    <name evidence="7" type="ORF">ACFSW8_10600</name>
</gene>
<organism evidence="7 8">
    <name type="scientific">Rubritalea tangerina</name>
    <dbReference type="NCBI Taxonomy" id="430798"/>
    <lineage>
        <taxon>Bacteria</taxon>
        <taxon>Pseudomonadati</taxon>
        <taxon>Verrucomicrobiota</taxon>
        <taxon>Verrucomicrobiia</taxon>
        <taxon>Verrucomicrobiales</taxon>
        <taxon>Rubritaleaceae</taxon>
        <taxon>Rubritalea</taxon>
    </lineage>
</organism>
<dbReference type="RefSeq" id="WP_377178194.1">
    <property type="nucleotide sequence ID" value="NZ_JBHUJB010000043.1"/>
</dbReference>
<comment type="similarity">
    <text evidence="1 4">Belongs to the D-isomer specific 2-hydroxyacid dehydrogenase family.</text>
</comment>
<keyword evidence="3" id="KW-0520">NAD</keyword>
<feature type="domain" description="D-isomer specific 2-hydroxyacid dehydrogenase NAD-binding" evidence="6">
    <location>
        <begin position="108"/>
        <end position="287"/>
    </location>
</feature>
<sequence length="318" mass="33900">MHIVFLDASTLHSGELDLSPLQRHGTLTTYPVTPPDQVAQRIHDADIVITNKALMSAETIAHAPKLKLIVSCATGVNQIDLDAAKSHQVVVSNVAGYSTPSVAQHVFTFILNFATQIPQFNAESRNWPNFPTFTSLAHPCFDLSGKTLGIAGLGEIGAATAKIAQSFGMHVQVLAREGSSNQTLPELPRLEHALFFSSSDFVSLHCPLTPATEGMINKESLSLMKPTAFLVNTGRGPLIHEADLAEALNSGQIAGAGLDVLSTEPPAADNPLILCKHPQLSITPHTAWSTIEARTRLLAGVTKNIDSFVAGSPNNRIV</sequence>
<dbReference type="Proteomes" id="UP001597389">
    <property type="component" value="Unassembled WGS sequence"/>
</dbReference>
<dbReference type="CDD" id="cd12162">
    <property type="entry name" value="2-Hacid_dh_4"/>
    <property type="match status" value="1"/>
</dbReference>
<dbReference type="PANTHER" id="PTHR43761:SF1">
    <property type="entry name" value="D-ISOMER SPECIFIC 2-HYDROXYACID DEHYDROGENASE CATALYTIC DOMAIN-CONTAINING PROTEIN-RELATED"/>
    <property type="match status" value="1"/>
</dbReference>
<evidence type="ECO:0000313" key="7">
    <source>
        <dbReference type="EMBL" id="MFD2159349.1"/>
    </source>
</evidence>
<dbReference type="SUPFAM" id="SSF51735">
    <property type="entry name" value="NAD(P)-binding Rossmann-fold domains"/>
    <property type="match status" value="1"/>
</dbReference>
<keyword evidence="2 4" id="KW-0560">Oxidoreductase</keyword>
<evidence type="ECO:0000256" key="2">
    <source>
        <dbReference type="ARBA" id="ARBA00023002"/>
    </source>
</evidence>
<evidence type="ECO:0000256" key="4">
    <source>
        <dbReference type="RuleBase" id="RU003719"/>
    </source>
</evidence>
<reference evidence="8" key="1">
    <citation type="journal article" date="2019" name="Int. J. Syst. Evol. Microbiol.">
        <title>The Global Catalogue of Microorganisms (GCM) 10K type strain sequencing project: providing services to taxonomists for standard genome sequencing and annotation.</title>
        <authorList>
            <consortium name="The Broad Institute Genomics Platform"/>
            <consortium name="The Broad Institute Genome Sequencing Center for Infectious Disease"/>
            <person name="Wu L."/>
            <person name="Ma J."/>
        </authorList>
    </citation>
    <scope>NUCLEOTIDE SEQUENCE [LARGE SCALE GENOMIC DNA]</scope>
    <source>
        <strain evidence="8">CCUG 57942</strain>
    </source>
</reference>
<dbReference type="Pfam" id="PF02826">
    <property type="entry name" value="2-Hacid_dh_C"/>
    <property type="match status" value="1"/>
</dbReference>
<accession>A0ABW4ZBI6</accession>
<dbReference type="Gene3D" id="3.40.50.720">
    <property type="entry name" value="NAD(P)-binding Rossmann-like Domain"/>
    <property type="match status" value="2"/>
</dbReference>
<feature type="domain" description="D-isomer specific 2-hydroxyacid dehydrogenase catalytic" evidence="5">
    <location>
        <begin position="15"/>
        <end position="317"/>
    </location>
</feature>
<evidence type="ECO:0000259" key="5">
    <source>
        <dbReference type="Pfam" id="PF00389"/>
    </source>
</evidence>
<dbReference type="InterPro" id="IPR036291">
    <property type="entry name" value="NAD(P)-bd_dom_sf"/>
</dbReference>
<dbReference type="InterPro" id="IPR050418">
    <property type="entry name" value="D-iso_2-hydroxyacid_DH_PdxB"/>
</dbReference>
<comment type="caution">
    <text evidence="7">The sequence shown here is derived from an EMBL/GenBank/DDBJ whole genome shotgun (WGS) entry which is preliminary data.</text>
</comment>
<evidence type="ECO:0000256" key="3">
    <source>
        <dbReference type="ARBA" id="ARBA00023027"/>
    </source>
</evidence>
<evidence type="ECO:0000259" key="6">
    <source>
        <dbReference type="Pfam" id="PF02826"/>
    </source>
</evidence>
<keyword evidence="8" id="KW-1185">Reference proteome</keyword>
<dbReference type="PANTHER" id="PTHR43761">
    <property type="entry name" value="D-ISOMER SPECIFIC 2-HYDROXYACID DEHYDROGENASE FAMILY PROTEIN (AFU_ORTHOLOGUE AFUA_1G13630)"/>
    <property type="match status" value="1"/>
</dbReference>
<dbReference type="InterPro" id="IPR029753">
    <property type="entry name" value="D-isomer_DH_CS"/>
</dbReference>
<dbReference type="InterPro" id="IPR006140">
    <property type="entry name" value="D-isomer_DH_NAD-bd"/>
</dbReference>
<name>A0ABW4ZBI6_9BACT</name>
<dbReference type="PROSITE" id="PS00670">
    <property type="entry name" value="D_2_HYDROXYACID_DH_2"/>
    <property type="match status" value="1"/>
</dbReference>
<evidence type="ECO:0000256" key="1">
    <source>
        <dbReference type="ARBA" id="ARBA00005854"/>
    </source>
</evidence>
<proteinExistence type="inferred from homology"/>
<dbReference type="InterPro" id="IPR006139">
    <property type="entry name" value="D-isomer_2_OHA_DH_cat_dom"/>
</dbReference>
<dbReference type="EMBL" id="JBHUJB010000043">
    <property type="protein sequence ID" value="MFD2159349.1"/>
    <property type="molecule type" value="Genomic_DNA"/>
</dbReference>
<protein>
    <submittedName>
        <fullName evidence="7">D-2-hydroxyacid dehydrogenase</fullName>
    </submittedName>
</protein>